<keyword evidence="3" id="KW-1185">Reference proteome</keyword>
<dbReference type="Proteomes" id="UP000184447">
    <property type="component" value="Unassembled WGS sequence"/>
</dbReference>
<keyword evidence="1" id="KW-1133">Transmembrane helix</keyword>
<accession>A0A1M5VMP3</accession>
<evidence type="ECO:0000313" key="2">
    <source>
        <dbReference type="EMBL" id="SHH76495.1"/>
    </source>
</evidence>
<sequence length="304" mass="35409">MARNKLIRSIFFIVGIVFLLTTSYICFKPKAHLSLKKQQPTFNVDNAIKINEEIDLINYEGNTIQDRFKVPEGYKRVSAYSNSFEEYLRNLTLKPHNSVVHYFDGKEKNKENVYIGVVDMEIGTRDLQQCADAIMRLRAEYLYENERYDEINFHFVNGFNCSYSKWRLGYRVNIDGNNTKWVKKYSLNNSYECFRTYLDIVFAYASTLSLDKELMSVDKNYMKIGDVFISGGSPGHAVIVVDMAINESTGEKLFIMAQSYMPAQDIQILVNNEDKAISPWYSTDFEEILLTPEWKFSEDHLKSF</sequence>
<proteinExistence type="predicted"/>
<name>A0A1M5VMP3_9CLOT</name>
<evidence type="ECO:0000313" key="3">
    <source>
        <dbReference type="Proteomes" id="UP000184447"/>
    </source>
</evidence>
<organism evidence="2 3">
    <name type="scientific">Clostridium grantii DSM 8605</name>
    <dbReference type="NCBI Taxonomy" id="1121316"/>
    <lineage>
        <taxon>Bacteria</taxon>
        <taxon>Bacillati</taxon>
        <taxon>Bacillota</taxon>
        <taxon>Clostridia</taxon>
        <taxon>Eubacteriales</taxon>
        <taxon>Clostridiaceae</taxon>
        <taxon>Clostridium</taxon>
    </lineage>
</organism>
<dbReference type="RefSeq" id="WP_084133531.1">
    <property type="nucleotide sequence ID" value="NZ_FQXM01000012.1"/>
</dbReference>
<dbReference type="Pfam" id="PF16138">
    <property type="entry name" value="DUF4846"/>
    <property type="match status" value="1"/>
</dbReference>
<reference evidence="2 3" key="1">
    <citation type="submission" date="2016-11" db="EMBL/GenBank/DDBJ databases">
        <authorList>
            <person name="Jaros S."/>
            <person name="Januszkiewicz K."/>
            <person name="Wedrychowicz H."/>
        </authorList>
    </citation>
    <scope>NUCLEOTIDE SEQUENCE [LARGE SCALE GENOMIC DNA]</scope>
    <source>
        <strain evidence="2 3">DSM 8605</strain>
    </source>
</reference>
<dbReference type="EMBL" id="FQXM01000012">
    <property type="protein sequence ID" value="SHH76495.1"/>
    <property type="molecule type" value="Genomic_DNA"/>
</dbReference>
<keyword evidence="1" id="KW-0812">Transmembrane</keyword>
<evidence type="ECO:0008006" key="4">
    <source>
        <dbReference type="Google" id="ProtNLM"/>
    </source>
</evidence>
<dbReference type="AlphaFoldDB" id="A0A1M5VMP3"/>
<gene>
    <name evidence="2" type="ORF">SAMN02745207_02365</name>
</gene>
<dbReference type="InterPro" id="IPR032315">
    <property type="entry name" value="DUF4846"/>
</dbReference>
<keyword evidence="1" id="KW-0472">Membrane</keyword>
<evidence type="ECO:0000256" key="1">
    <source>
        <dbReference type="SAM" id="Phobius"/>
    </source>
</evidence>
<feature type="transmembrane region" description="Helical" evidence="1">
    <location>
        <begin position="6"/>
        <end position="27"/>
    </location>
</feature>
<protein>
    <recommendedName>
        <fullName evidence="4">DUF4846 domain-containing protein</fullName>
    </recommendedName>
</protein>
<dbReference type="STRING" id="1121316.SAMN02745207_02365"/>